<dbReference type="Proteomes" id="UP001519363">
    <property type="component" value="Unassembled WGS sequence"/>
</dbReference>
<dbReference type="PROSITE" id="PS50983">
    <property type="entry name" value="FE_B12_PBP"/>
    <property type="match status" value="1"/>
</dbReference>
<dbReference type="PANTHER" id="PTHR30532">
    <property type="entry name" value="IRON III DICITRATE-BINDING PERIPLASMIC PROTEIN"/>
    <property type="match status" value="1"/>
</dbReference>
<name>A0ABS5AF26_9PSEU</name>
<keyword evidence="4" id="KW-0732">Signal</keyword>
<comment type="caution">
    <text evidence="6">The sequence shown here is derived from an EMBL/GenBank/DDBJ whole genome shotgun (WGS) entry which is preliminary data.</text>
</comment>
<proteinExistence type="inferred from homology"/>
<keyword evidence="3" id="KW-0813">Transport</keyword>
<dbReference type="SUPFAM" id="SSF53807">
    <property type="entry name" value="Helical backbone' metal receptor"/>
    <property type="match status" value="1"/>
</dbReference>
<dbReference type="Gene3D" id="3.40.50.1980">
    <property type="entry name" value="Nitrogenase molybdenum iron protein domain"/>
    <property type="match status" value="2"/>
</dbReference>
<accession>A0ABS5AF26</accession>
<dbReference type="PANTHER" id="PTHR30532:SF21">
    <property type="entry name" value="SIDEROPHORE-BINDING LIPOPROTEIN YFIY-RELATED"/>
    <property type="match status" value="1"/>
</dbReference>
<gene>
    <name evidence="6" type="ORF">JOF53_004065</name>
</gene>
<evidence type="ECO:0000256" key="1">
    <source>
        <dbReference type="ARBA" id="ARBA00004196"/>
    </source>
</evidence>
<dbReference type="Pfam" id="PF01497">
    <property type="entry name" value="Peripla_BP_2"/>
    <property type="match status" value="1"/>
</dbReference>
<evidence type="ECO:0000256" key="3">
    <source>
        <dbReference type="ARBA" id="ARBA00022448"/>
    </source>
</evidence>
<organism evidence="6 7">
    <name type="scientific">Crossiella equi</name>
    <dbReference type="NCBI Taxonomy" id="130796"/>
    <lineage>
        <taxon>Bacteria</taxon>
        <taxon>Bacillati</taxon>
        <taxon>Actinomycetota</taxon>
        <taxon>Actinomycetes</taxon>
        <taxon>Pseudonocardiales</taxon>
        <taxon>Pseudonocardiaceae</taxon>
        <taxon>Crossiella</taxon>
    </lineage>
</organism>
<evidence type="ECO:0000256" key="4">
    <source>
        <dbReference type="ARBA" id="ARBA00022729"/>
    </source>
</evidence>
<sequence>MLATLTAATLLLVTACGGGGTPSSSTSAGESAAGFPRTVEHAMGKTTIERQPTKVAALDSSYVDAVLALETQLAAYTLFPATGERFPDYLKAEAEKYAKNAKPVGELEQTKIEQVLVSDPDLILSAKVRHESLYSVLSARKPTVFSAETGKTWKDNIRLAAKALGKEQLAETKIKAYEDRARGLGEAIKAKAGRTPTVSVVRFVNGPTRAYSRNSFIGIVLADVGVARPAEQADPNAPAIFVELSEENILRADADHVFVTAFPDPKGDSAKAKQKFQANPLWTRLTGQVHDVSDTTWISSVSLQGAQAVLADLAKAFGVTVPA</sequence>
<evidence type="ECO:0000313" key="6">
    <source>
        <dbReference type="EMBL" id="MBP2475193.1"/>
    </source>
</evidence>
<dbReference type="InterPro" id="IPR002491">
    <property type="entry name" value="ABC_transptr_periplasmic_BD"/>
</dbReference>
<keyword evidence="7" id="KW-1185">Reference proteome</keyword>
<dbReference type="RefSeq" id="WP_249044710.1">
    <property type="nucleotide sequence ID" value="NZ_JAGIOO010000001.1"/>
</dbReference>
<feature type="domain" description="Fe/B12 periplasmic-binding" evidence="5">
    <location>
        <begin position="54"/>
        <end position="321"/>
    </location>
</feature>
<dbReference type="EMBL" id="JAGIOO010000001">
    <property type="protein sequence ID" value="MBP2475193.1"/>
    <property type="molecule type" value="Genomic_DNA"/>
</dbReference>
<evidence type="ECO:0000313" key="7">
    <source>
        <dbReference type="Proteomes" id="UP001519363"/>
    </source>
</evidence>
<dbReference type="InterPro" id="IPR051313">
    <property type="entry name" value="Bact_iron-sidero_bind"/>
</dbReference>
<protein>
    <submittedName>
        <fullName evidence="6">Iron complex transport system substrate-binding protein</fullName>
    </submittedName>
</protein>
<evidence type="ECO:0000259" key="5">
    <source>
        <dbReference type="PROSITE" id="PS50983"/>
    </source>
</evidence>
<reference evidence="6 7" key="1">
    <citation type="submission" date="2021-03" db="EMBL/GenBank/DDBJ databases">
        <title>Sequencing the genomes of 1000 actinobacteria strains.</title>
        <authorList>
            <person name="Klenk H.-P."/>
        </authorList>
    </citation>
    <scope>NUCLEOTIDE SEQUENCE [LARGE SCALE GENOMIC DNA]</scope>
    <source>
        <strain evidence="6 7">DSM 44580</strain>
    </source>
</reference>
<comment type="subcellular location">
    <subcellularLocation>
        <location evidence="1">Cell envelope</location>
    </subcellularLocation>
</comment>
<dbReference type="CDD" id="cd01146">
    <property type="entry name" value="FhuD"/>
    <property type="match status" value="1"/>
</dbReference>
<comment type="similarity">
    <text evidence="2">Belongs to the bacterial solute-binding protein 8 family.</text>
</comment>
<evidence type="ECO:0000256" key="2">
    <source>
        <dbReference type="ARBA" id="ARBA00008814"/>
    </source>
</evidence>